<reference evidence="2 3" key="1">
    <citation type="submission" date="2016-09" db="EMBL/GenBank/DDBJ databases">
        <title>Xenorhabdus thuongxuanensis sp. nov. and Xenorhabdus eapokensis sp. nov., isolated from Steinernema species.</title>
        <authorList>
            <person name="Kaempfer P."/>
            <person name="Tobias N.J."/>
            <person name="Phan Ke L."/>
            <person name="Bode H.B."/>
            <person name="Glaeser S.P."/>
        </authorList>
    </citation>
    <scope>NUCLEOTIDE SEQUENCE [LARGE SCALE GENOMIC DNA]</scope>
    <source>
        <strain evidence="2 3">30TX1</strain>
    </source>
</reference>
<evidence type="ECO:0000259" key="1">
    <source>
        <dbReference type="Pfam" id="PF20441"/>
    </source>
</evidence>
<accession>A0A1Q5U5P3</accession>
<dbReference type="PANTHER" id="PTHR41287:SF1">
    <property type="entry name" value="PROTEIN YMFN"/>
    <property type="match status" value="1"/>
</dbReference>
<keyword evidence="3" id="KW-1185">Reference proteome</keyword>
<protein>
    <submittedName>
        <fullName evidence="2">Terminase</fullName>
    </submittedName>
</protein>
<evidence type="ECO:0000313" key="3">
    <source>
        <dbReference type="Proteomes" id="UP000186277"/>
    </source>
</evidence>
<proteinExistence type="predicted"/>
<feature type="domain" description="Terminase large subunit-like endonuclease" evidence="1">
    <location>
        <begin position="106"/>
        <end position="207"/>
    </location>
</feature>
<dbReference type="InterPro" id="IPR006481">
    <property type="entry name" value="Phage_lambda_GpS_holin"/>
</dbReference>
<dbReference type="NCBIfam" id="TIGR01594">
    <property type="entry name" value="holin_lambda"/>
    <property type="match status" value="1"/>
</dbReference>
<dbReference type="InterPro" id="IPR046462">
    <property type="entry name" value="TerL_nuclease"/>
</dbReference>
<dbReference type="GO" id="GO:0004519">
    <property type="term" value="F:endonuclease activity"/>
    <property type="evidence" value="ECO:0007669"/>
    <property type="project" value="InterPro"/>
</dbReference>
<dbReference type="EMBL" id="MKGR01000006">
    <property type="protein sequence ID" value="OKP07789.1"/>
    <property type="molecule type" value="Genomic_DNA"/>
</dbReference>
<organism evidence="2 3">
    <name type="scientific">Xenorhabdus thuongxuanensis</name>
    <dbReference type="NCBI Taxonomy" id="1873484"/>
    <lineage>
        <taxon>Bacteria</taxon>
        <taxon>Pseudomonadati</taxon>
        <taxon>Pseudomonadota</taxon>
        <taxon>Gammaproteobacteria</taxon>
        <taxon>Enterobacterales</taxon>
        <taxon>Morganellaceae</taxon>
        <taxon>Xenorhabdus</taxon>
    </lineage>
</organism>
<dbReference type="Proteomes" id="UP000186277">
    <property type="component" value="Unassembled WGS sequence"/>
</dbReference>
<dbReference type="Pfam" id="PF05106">
    <property type="entry name" value="Phage_holin_3_1"/>
    <property type="match status" value="1"/>
</dbReference>
<dbReference type="InterPro" id="IPR005021">
    <property type="entry name" value="Terminase_largesu-like"/>
</dbReference>
<gene>
    <name evidence="2" type="ORF">Xentx_01184</name>
</gene>
<sequence length="214" mass="23295">MKENPDLWADILNGLKNSWPQISGSVLAALICYGRLIYDGVERKNRWVEALLCGALSWSVSSGLEMFGKRPLLVAISTQAPTDANLFSIWLDDAANSNDPKIVSHVHSAPMDLEITDPDAWKAANPALDIFLSLEEVEGQAKRAARMPSEENRFRNLVLNQRVSLVSPFISRNAWMACAGELEPIVGKCYAGLDLSAAKDLTALVIIGKSASGK</sequence>
<comment type="caution">
    <text evidence="2">The sequence shown here is derived from an EMBL/GenBank/DDBJ whole genome shotgun (WGS) entry which is preliminary data.</text>
</comment>
<name>A0A1Q5U5P3_9GAMM</name>
<evidence type="ECO:0000313" key="2">
    <source>
        <dbReference type="EMBL" id="OKP07789.1"/>
    </source>
</evidence>
<dbReference type="PANTHER" id="PTHR41287">
    <property type="match status" value="1"/>
</dbReference>
<dbReference type="Pfam" id="PF20441">
    <property type="entry name" value="TerL_nuclease"/>
    <property type="match status" value="1"/>
</dbReference>
<dbReference type="AlphaFoldDB" id="A0A1Q5U5P3"/>